<dbReference type="AlphaFoldDB" id="A0AAV6QLJ0"/>
<accession>A0AAV6QLJ0</accession>
<keyword evidence="3" id="KW-1185">Reference proteome</keyword>
<reference evidence="2 3" key="1">
    <citation type="journal article" date="2021" name="Sci. Rep.">
        <title>Chromosome anchoring in Senegalese sole (Solea senegalensis) reveals sex-associated markers and genome rearrangements in flatfish.</title>
        <authorList>
            <person name="Guerrero-Cozar I."/>
            <person name="Gomez-Garrido J."/>
            <person name="Berbel C."/>
            <person name="Martinez-Blanch J.F."/>
            <person name="Alioto T."/>
            <person name="Claros M.G."/>
            <person name="Gagnaire P.A."/>
            <person name="Manchado M."/>
        </authorList>
    </citation>
    <scope>NUCLEOTIDE SEQUENCE [LARGE SCALE GENOMIC DNA]</scope>
    <source>
        <strain evidence="2">Sse05_10M</strain>
    </source>
</reference>
<evidence type="ECO:0000256" key="1">
    <source>
        <dbReference type="SAM" id="MobiDB-lite"/>
    </source>
</evidence>
<feature type="compositionally biased region" description="Low complexity" evidence="1">
    <location>
        <begin position="12"/>
        <end position="23"/>
    </location>
</feature>
<comment type="caution">
    <text evidence="2">The sequence shown here is derived from an EMBL/GenBank/DDBJ whole genome shotgun (WGS) entry which is preliminary data.</text>
</comment>
<proteinExistence type="predicted"/>
<organism evidence="2 3">
    <name type="scientific">Solea senegalensis</name>
    <name type="common">Senegalese sole</name>
    <dbReference type="NCBI Taxonomy" id="28829"/>
    <lineage>
        <taxon>Eukaryota</taxon>
        <taxon>Metazoa</taxon>
        <taxon>Chordata</taxon>
        <taxon>Craniata</taxon>
        <taxon>Vertebrata</taxon>
        <taxon>Euteleostomi</taxon>
        <taxon>Actinopterygii</taxon>
        <taxon>Neopterygii</taxon>
        <taxon>Teleostei</taxon>
        <taxon>Neoteleostei</taxon>
        <taxon>Acanthomorphata</taxon>
        <taxon>Carangaria</taxon>
        <taxon>Pleuronectiformes</taxon>
        <taxon>Pleuronectoidei</taxon>
        <taxon>Soleidae</taxon>
        <taxon>Solea</taxon>
    </lineage>
</organism>
<sequence>MSDFGSAKTSGEATDSTSASAISEEAEAEDGDVTTSKEILEAIKGLKDDFSDRFDGIMSAIDFELNCNCN</sequence>
<name>A0AAV6QLJ0_SOLSE</name>
<evidence type="ECO:0000313" key="3">
    <source>
        <dbReference type="Proteomes" id="UP000693946"/>
    </source>
</evidence>
<gene>
    <name evidence="2" type="ORF">JOB18_047459</name>
</gene>
<protein>
    <submittedName>
        <fullName evidence="2">Uncharacterized protein</fullName>
    </submittedName>
</protein>
<feature type="region of interest" description="Disordered" evidence="1">
    <location>
        <begin position="1"/>
        <end position="35"/>
    </location>
</feature>
<dbReference type="EMBL" id="JAGKHQ010000017">
    <property type="protein sequence ID" value="KAG7491019.1"/>
    <property type="molecule type" value="Genomic_DNA"/>
</dbReference>
<evidence type="ECO:0000313" key="2">
    <source>
        <dbReference type="EMBL" id="KAG7491019.1"/>
    </source>
</evidence>
<dbReference type="Proteomes" id="UP000693946">
    <property type="component" value="Linkage Group LG5"/>
</dbReference>